<dbReference type="InterPro" id="IPR003856">
    <property type="entry name" value="LPS_length_determ_N"/>
</dbReference>
<evidence type="ECO:0000256" key="4">
    <source>
        <dbReference type="ARBA" id="ARBA00022692"/>
    </source>
</evidence>
<dbReference type="PANTHER" id="PTHR32309:SF13">
    <property type="entry name" value="FERRIC ENTEROBACTIN TRANSPORT PROTEIN FEPE"/>
    <property type="match status" value="1"/>
</dbReference>
<keyword evidence="7" id="KW-0175">Coiled coil</keyword>
<dbReference type="EMBL" id="JACSPX010000001">
    <property type="protein sequence ID" value="MBD8011324.1"/>
    <property type="molecule type" value="Genomic_DNA"/>
</dbReference>
<gene>
    <name evidence="11" type="ORF">H9633_03290</name>
</gene>
<evidence type="ECO:0000256" key="1">
    <source>
        <dbReference type="ARBA" id="ARBA00004651"/>
    </source>
</evidence>
<reference evidence="11 12" key="1">
    <citation type="submission" date="2020-08" db="EMBL/GenBank/DDBJ databases">
        <title>A Genomic Blueprint of the Chicken Gut Microbiome.</title>
        <authorList>
            <person name="Gilroy R."/>
            <person name="Ravi A."/>
            <person name="Getino M."/>
            <person name="Pursley I."/>
            <person name="Horton D.L."/>
            <person name="Alikhan N.-F."/>
            <person name="Baker D."/>
            <person name="Gharbi K."/>
            <person name="Hall N."/>
            <person name="Watson M."/>
            <person name="Adriaenssens E.M."/>
            <person name="Foster-Nyarko E."/>
            <person name="Jarju S."/>
            <person name="Secka A."/>
            <person name="Antonio M."/>
            <person name="Oren A."/>
            <person name="Chaudhuri R."/>
            <person name="La Ragione R.M."/>
            <person name="Hildebrand F."/>
            <person name="Pallen M.J."/>
        </authorList>
    </citation>
    <scope>NUCLEOTIDE SEQUENCE [LARGE SCALE GENOMIC DNA]</scope>
    <source>
        <strain evidence="11 12">Re1</strain>
    </source>
</reference>
<evidence type="ECO:0000313" key="11">
    <source>
        <dbReference type="EMBL" id="MBD8011324.1"/>
    </source>
</evidence>
<proteinExistence type="inferred from homology"/>
<protein>
    <recommendedName>
        <fullName evidence="10">Polysaccharide chain length determinant N-terminal domain-containing protein</fullName>
    </recommendedName>
</protein>
<evidence type="ECO:0000256" key="8">
    <source>
        <dbReference type="SAM" id="MobiDB-lite"/>
    </source>
</evidence>
<feature type="domain" description="Polysaccharide chain length determinant N-terminal" evidence="10">
    <location>
        <begin position="3"/>
        <end position="85"/>
    </location>
</feature>
<dbReference type="RefSeq" id="WP_191712081.1">
    <property type="nucleotide sequence ID" value="NZ_JACSPX010000001.1"/>
</dbReference>
<accession>A0ABR8W2S7</accession>
<sequence length="504" mass="52926">MRSALRHHITSIIVCTALALGFAALYVVNLPYTYTSSAVVLLAPAPGNPLTAEAASGSGTQTTVAMSTEAELVRTSAVRDIVADTLGRLAPDGRERLEVTIPTNTQMLEISFTSRTAKQAQEAAQAFAEGYLAFREERATSTQNSQLEALQTQIDAAEANLRRATSEAASAGTGSFASQEVQLYTDRLAQLSTSRSAAEALNTAPGSIIAPAVEPAGANELPEWVYFVAAAALGMLAGIAFALLREWRRDLVRDTNAAAEMDVAVFSTVPSPGSTLVKDTADDGTEHEAYRRLRAAVVANGPAPHILAVAGVEDESSWGIASNLAVVLAEAEFSVALIAADMSSAPSQDPLGIGRHRGLADSAGEVAAAREFLVETRGVNVLTAGLDTAGARDLTASPAFRAIVNSLHEDFDFVVIAAASAGSAEGDAALLASDSVLLILTSDRTKRARLNAALERFDRLGIDVLGAVKVTTAKAPATHSERSQRPTRTSRNEEMNPKYARARR</sequence>
<evidence type="ECO:0000313" key="12">
    <source>
        <dbReference type="Proteomes" id="UP000611521"/>
    </source>
</evidence>
<dbReference type="Gene3D" id="3.40.50.300">
    <property type="entry name" value="P-loop containing nucleotide triphosphate hydrolases"/>
    <property type="match status" value="1"/>
</dbReference>
<keyword evidence="4 9" id="KW-0812">Transmembrane</keyword>
<keyword evidence="12" id="KW-1185">Reference proteome</keyword>
<feature type="transmembrane region" description="Helical" evidence="9">
    <location>
        <begin position="12"/>
        <end position="32"/>
    </location>
</feature>
<dbReference type="InterPro" id="IPR050445">
    <property type="entry name" value="Bact_polysacc_biosynth/exp"/>
</dbReference>
<dbReference type="PANTHER" id="PTHR32309">
    <property type="entry name" value="TYROSINE-PROTEIN KINASE"/>
    <property type="match status" value="1"/>
</dbReference>
<organism evidence="11 12">
    <name type="scientific">Microbacterium commune</name>
    <dbReference type="NCBI Taxonomy" id="2762219"/>
    <lineage>
        <taxon>Bacteria</taxon>
        <taxon>Bacillati</taxon>
        <taxon>Actinomycetota</taxon>
        <taxon>Actinomycetes</taxon>
        <taxon>Micrococcales</taxon>
        <taxon>Microbacteriaceae</taxon>
        <taxon>Microbacterium</taxon>
    </lineage>
</organism>
<evidence type="ECO:0000259" key="10">
    <source>
        <dbReference type="Pfam" id="PF02706"/>
    </source>
</evidence>
<comment type="subcellular location">
    <subcellularLocation>
        <location evidence="1">Cell membrane</location>
        <topology evidence="1">Multi-pass membrane protein</topology>
    </subcellularLocation>
</comment>
<evidence type="ECO:0000256" key="2">
    <source>
        <dbReference type="ARBA" id="ARBA00006683"/>
    </source>
</evidence>
<feature type="region of interest" description="Disordered" evidence="8">
    <location>
        <begin position="473"/>
        <end position="504"/>
    </location>
</feature>
<comment type="caution">
    <text evidence="11">The sequence shown here is derived from an EMBL/GenBank/DDBJ whole genome shotgun (WGS) entry which is preliminary data.</text>
</comment>
<dbReference type="Pfam" id="PF02706">
    <property type="entry name" value="Wzz"/>
    <property type="match status" value="1"/>
</dbReference>
<feature type="compositionally biased region" description="Basic and acidic residues" evidence="8">
    <location>
        <begin position="479"/>
        <end position="496"/>
    </location>
</feature>
<keyword evidence="3" id="KW-1003">Cell membrane</keyword>
<feature type="transmembrane region" description="Helical" evidence="9">
    <location>
        <begin position="224"/>
        <end position="244"/>
    </location>
</feature>
<evidence type="ECO:0000256" key="7">
    <source>
        <dbReference type="SAM" id="Coils"/>
    </source>
</evidence>
<keyword evidence="5 9" id="KW-1133">Transmembrane helix</keyword>
<dbReference type="InterPro" id="IPR027417">
    <property type="entry name" value="P-loop_NTPase"/>
</dbReference>
<feature type="coiled-coil region" evidence="7">
    <location>
        <begin position="140"/>
        <end position="167"/>
    </location>
</feature>
<name>A0ABR8W2S7_9MICO</name>
<evidence type="ECO:0000256" key="6">
    <source>
        <dbReference type="ARBA" id="ARBA00023136"/>
    </source>
</evidence>
<evidence type="ECO:0000256" key="3">
    <source>
        <dbReference type="ARBA" id="ARBA00022475"/>
    </source>
</evidence>
<dbReference type="Proteomes" id="UP000611521">
    <property type="component" value="Unassembled WGS sequence"/>
</dbReference>
<comment type="similarity">
    <text evidence="2">Belongs to the CpsC/CapA family.</text>
</comment>
<evidence type="ECO:0000256" key="5">
    <source>
        <dbReference type="ARBA" id="ARBA00022989"/>
    </source>
</evidence>
<dbReference type="SUPFAM" id="SSF52540">
    <property type="entry name" value="P-loop containing nucleoside triphosphate hydrolases"/>
    <property type="match status" value="1"/>
</dbReference>
<evidence type="ECO:0000256" key="9">
    <source>
        <dbReference type="SAM" id="Phobius"/>
    </source>
</evidence>
<keyword evidence="6 9" id="KW-0472">Membrane</keyword>